<evidence type="ECO:0000256" key="2">
    <source>
        <dbReference type="RuleBase" id="RU003749"/>
    </source>
</evidence>
<dbReference type="PANTHER" id="PTHR33495:SF14">
    <property type="entry name" value="ANTI-SIGMA FACTOR ANTAGONIST"/>
    <property type="match status" value="1"/>
</dbReference>
<reference evidence="4 5" key="1">
    <citation type="submission" date="2020-10" db="EMBL/GenBank/DDBJ databases">
        <authorList>
            <person name="Castelo-Branco R."/>
            <person name="Eusebio N."/>
            <person name="Adriana R."/>
            <person name="Vieira A."/>
            <person name="Brugerolle De Fraissinette N."/>
            <person name="Rezende De Castro R."/>
            <person name="Schneider M.P."/>
            <person name="Vasconcelos V."/>
            <person name="Leao P.N."/>
        </authorList>
    </citation>
    <scope>NUCLEOTIDE SEQUENCE [LARGE SCALE GENOMIC DNA]</scope>
    <source>
        <strain evidence="4 5">LEGE 00031</strain>
    </source>
</reference>
<comment type="caution">
    <text evidence="4">The sequence shown here is derived from an EMBL/GenBank/DDBJ whole genome shotgun (WGS) entry which is preliminary data.</text>
</comment>
<evidence type="ECO:0000256" key="1">
    <source>
        <dbReference type="ARBA" id="ARBA00009013"/>
    </source>
</evidence>
<accession>A0ABR9VNY6</accession>
<evidence type="ECO:0000313" key="4">
    <source>
        <dbReference type="EMBL" id="MBE9253047.1"/>
    </source>
</evidence>
<dbReference type="SUPFAM" id="SSF52091">
    <property type="entry name" value="SpoIIaa-like"/>
    <property type="match status" value="1"/>
</dbReference>
<comment type="similarity">
    <text evidence="1 2">Belongs to the anti-sigma-factor antagonist family.</text>
</comment>
<dbReference type="InterPro" id="IPR003658">
    <property type="entry name" value="Anti-sigma_ant"/>
</dbReference>
<dbReference type="CDD" id="cd07043">
    <property type="entry name" value="STAS_anti-anti-sigma_factors"/>
    <property type="match status" value="1"/>
</dbReference>
<dbReference type="Pfam" id="PF01740">
    <property type="entry name" value="STAS"/>
    <property type="match status" value="1"/>
</dbReference>
<dbReference type="Proteomes" id="UP000658720">
    <property type="component" value="Unassembled WGS sequence"/>
</dbReference>
<keyword evidence="5" id="KW-1185">Reference proteome</keyword>
<organism evidence="4 5">
    <name type="scientific">Synechocystis salina LEGE 00031</name>
    <dbReference type="NCBI Taxonomy" id="1828736"/>
    <lineage>
        <taxon>Bacteria</taxon>
        <taxon>Bacillati</taxon>
        <taxon>Cyanobacteriota</taxon>
        <taxon>Cyanophyceae</taxon>
        <taxon>Synechococcales</taxon>
        <taxon>Merismopediaceae</taxon>
        <taxon>Synechocystis</taxon>
    </lineage>
</organism>
<dbReference type="PANTHER" id="PTHR33495">
    <property type="entry name" value="ANTI-SIGMA FACTOR ANTAGONIST TM_1081-RELATED-RELATED"/>
    <property type="match status" value="1"/>
</dbReference>
<dbReference type="InterPro" id="IPR002645">
    <property type="entry name" value="STAS_dom"/>
</dbReference>
<evidence type="ECO:0000259" key="3">
    <source>
        <dbReference type="PROSITE" id="PS50801"/>
    </source>
</evidence>
<dbReference type="RefSeq" id="WP_190599736.1">
    <property type="nucleotide sequence ID" value="NZ_JADEVV010000008.1"/>
</dbReference>
<proteinExistence type="inferred from homology"/>
<dbReference type="Gene3D" id="3.30.750.24">
    <property type="entry name" value="STAS domain"/>
    <property type="match status" value="1"/>
</dbReference>
<name>A0ABR9VNY6_9SYNC</name>
<protein>
    <recommendedName>
        <fullName evidence="2">Anti-sigma factor antagonist</fullName>
    </recommendedName>
</protein>
<dbReference type="EMBL" id="JADEVV010000008">
    <property type="protein sequence ID" value="MBE9253047.1"/>
    <property type="molecule type" value="Genomic_DNA"/>
</dbReference>
<dbReference type="PROSITE" id="PS50801">
    <property type="entry name" value="STAS"/>
    <property type="match status" value="1"/>
</dbReference>
<gene>
    <name evidence="4" type="ORF">IQ217_04055</name>
</gene>
<dbReference type="InterPro" id="IPR036513">
    <property type="entry name" value="STAS_dom_sf"/>
</dbReference>
<sequence>MAFSIELETINGQAKLTLIGELDGGTAPLFKEQIETAAQADITRLVLMMDQLEYMSSAGLRVLVFAKQKMGMGVEIFLVGTQEMVNDTIEQTGLHQSFHMVDSYDFAV</sequence>
<feature type="domain" description="STAS" evidence="3">
    <location>
        <begin position="3"/>
        <end position="108"/>
    </location>
</feature>
<dbReference type="NCBIfam" id="TIGR00377">
    <property type="entry name" value="ant_ant_sig"/>
    <property type="match status" value="1"/>
</dbReference>
<evidence type="ECO:0000313" key="5">
    <source>
        <dbReference type="Proteomes" id="UP000658720"/>
    </source>
</evidence>